<dbReference type="PANTHER" id="PTHR47628:SF1">
    <property type="entry name" value="ALIPHATIC AMIDASE EXPRESSION-REGULATING PROTEIN"/>
    <property type="match status" value="1"/>
</dbReference>
<dbReference type="PANTHER" id="PTHR47628">
    <property type="match status" value="1"/>
</dbReference>
<reference evidence="1 2" key="1">
    <citation type="submission" date="2019-02" db="EMBL/GenBank/DDBJ databases">
        <title>Paracoccus subflavus sp. nov., isolated from marine sediment of the Pacific Ocean.</title>
        <authorList>
            <person name="Zhang G."/>
        </authorList>
    </citation>
    <scope>NUCLEOTIDE SEQUENCE [LARGE SCALE GENOMIC DNA]</scope>
    <source>
        <strain evidence="1 2">GY0581</strain>
    </source>
</reference>
<dbReference type="OrthoDB" id="9802022at2"/>
<dbReference type="EMBL" id="SISK01000007">
    <property type="protein sequence ID" value="TBN39531.1"/>
    <property type="molecule type" value="Genomic_DNA"/>
</dbReference>
<comment type="caution">
    <text evidence="1">The sequence shown here is derived from an EMBL/GenBank/DDBJ whole genome shotgun (WGS) entry which is preliminary data.</text>
</comment>
<protein>
    <submittedName>
        <fullName evidence="1">Uncharacterized protein</fullName>
    </submittedName>
</protein>
<evidence type="ECO:0000313" key="2">
    <source>
        <dbReference type="Proteomes" id="UP000293520"/>
    </source>
</evidence>
<dbReference type="RefSeq" id="WP_130991365.1">
    <property type="nucleotide sequence ID" value="NZ_SISK01000007.1"/>
</dbReference>
<proteinExistence type="predicted"/>
<name>A0A4Q9G273_9RHOB</name>
<keyword evidence="2" id="KW-1185">Reference proteome</keyword>
<gene>
    <name evidence="1" type="ORF">EYE42_10975</name>
</gene>
<dbReference type="SUPFAM" id="SSF53822">
    <property type="entry name" value="Periplasmic binding protein-like I"/>
    <property type="match status" value="1"/>
</dbReference>
<accession>A0A4Q9G273</accession>
<evidence type="ECO:0000313" key="1">
    <source>
        <dbReference type="EMBL" id="TBN39531.1"/>
    </source>
</evidence>
<sequence>MLAAALEKVRCLDIVQLREALLGATFNAPQGQVKIDPDNNHTYLHSRIGRVDEAGDFVVLREVVRPIKPDPYLVLPDLNDRIFRLRKIEIKKRRG</sequence>
<organism evidence="1 2">
    <name type="scientific">Paracoccus subflavus</name>
    <dbReference type="NCBI Taxonomy" id="2528244"/>
    <lineage>
        <taxon>Bacteria</taxon>
        <taxon>Pseudomonadati</taxon>
        <taxon>Pseudomonadota</taxon>
        <taxon>Alphaproteobacteria</taxon>
        <taxon>Rhodobacterales</taxon>
        <taxon>Paracoccaceae</taxon>
        <taxon>Paracoccus</taxon>
    </lineage>
</organism>
<dbReference type="AlphaFoldDB" id="A0A4Q9G273"/>
<dbReference type="Proteomes" id="UP000293520">
    <property type="component" value="Unassembled WGS sequence"/>
</dbReference>
<dbReference type="InterPro" id="IPR028082">
    <property type="entry name" value="Peripla_BP_I"/>
</dbReference>
<dbReference type="Pfam" id="PF13433">
    <property type="entry name" value="Peripla_BP_5"/>
    <property type="match status" value="1"/>
</dbReference>
<dbReference type="Gene3D" id="3.40.50.2300">
    <property type="match status" value="2"/>
</dbReference>